<name>A0AC59Z5K0_RANTA</name>
<organism evidence="1 2">
    <name type="scientific">Rangifer tarandus platyrhynchus</name>
    <name type="common">Svalbard reindeer</name>
    <dbReference type="NCBI Taxonomy" id="3082113"/>
    <lineage>
        <taxon>Eukaryota</taxon>
        <taxon>Metazoa</taxon>
        <taxon>Chordata</taxon>
        <taxon>Craniata</taxon>
        <taxon>Vertebrata</taxon>
        <taxon>Euteleostomi</taxon>
        <taxon>Mammalia</taxon>
        <taxon>Eutheria</taxon>
        <taxon>Laurasiatheria</taxon>
        <taxon>Artiodactyla</taxon>
        <taxon>Ruminantia</taxon>
        <taxon>Pecora</taxon>
        <taxon>Cervidae</taxon>
        <taxon>Odocoileinae</taxon>
        <taxon>Rangifer</taxon>
    </lineage>
</organism>
<reference evidence="1" key="2">
    <citation type="submission" date="2025-03" db="EMBL/GenBank/DDBJ databases">
        <authorList>
            <consortium name="ELIXIR-Norway"/>
            <consortium name="Elixir Norway"/>
        </authorList>
    </citation>
    <scope>NUCLEOTIDE SEQUENCE</scope>
</reference>
<evidence type="ECO:0000313" key="2">
    <source>
        <dbReference type="Proteomes" id="UP001162501"/>
    </source>
</evidence>
<sequence>MANWAWTSASPAPFWNSGSGSRLQAAAPLFAPRLSPRPIRSWSLGLTVLSFNSPPEEAPPHHTGPDLEARLHCPQHRPSLVLGRVSDHTPTPANPAPTRSCGSGPHLAAQSQSHRSTPLS</sequence>
<protein>
    <submittedName>
        <fullName evidence="1">Uncharacterized protein</fullName>
    </submittedName>
</protein>
<reference evidence="1" key="1">
    <citation type="submission" date="2023-05" db="EMBL/GenBank/DDBJ databases">
        <authorList>
            <consortium name="ELIXIR-Norway"/>
        </authorList>
    </citation>
    <scope>NUCLEOTIDE SEQUENCE</scope>
</reference>
<proteinExistence type="predicted"/>
<gene>
    <name evidence="1" type="ORF">MRATA1EN22A_LOCUS14197</name>
</gene>
<dbReference type="Proteomes" id="UP001162501">
    <property type="component" value="Chromosome 24"/>
</dbReference>
<accession>A0AC59Z5K0</accession>
<evidence type="ECO:0000313" key="1">
    <source>
        <dbReference type="EMBL" id="CAN0241579.1"/>
    </source>
</evidence>
<dbReference type="EMBL" id="OX596108">
    <property type="protein sequence ID" value="CAN0241579.1"/>
    <property type="molecule type" value="Genomic_DNA"/>
</dbReference>